<dbReference type="OrthoDB" id="252792at2"/>
<evidence type="ECO:0000256" key="2">
    <source>
        <dbReference type="ARBA" id="ARBA00023125"/>
    </source>
</evidence>
<dbReference type="RefSeq" id="WP_013569315.1">
    <property type="nucleotide sequence ID" value="NC_014963.1"/>
</dbReference>
<dbReference type="EMBL" id="CP002467">
    <property type="protein sequence ID" value="ADV83582.1"/>
    <property type="molecule type" value="Genomic_DNA"/>
</dbReference>
<dbReference type="GO" id="GO:0003677">
    <property type="term" value="F:DNA binding"/>
    <property type="evidence" value="ECO:0007669"/>
    <property type="project" value="UniProtKB-KW"/>
</dbReference>
<proteinExistence type="predicted"/>
<keyword evidence="6" id="KW-1185">Reference proteome</keyword>
<organism evidence="5 6">
    <name type="scientific">Terriglobus saanensis (strain ATCC BAA-1853 / DSM 23119 / SP1PR4)</name>
    <dbReference type="NCBI Taxonomy" id="401053"/>
    <lineage>
        <taxon>Bacteria</taxon>
        <taxon>Pseudomonadati</taxon>
        <taxon>Acidobacteriota</taxon>
        <taxon>Terriglobia</taxon>
        <taxon>Terriglobales</taxon>
        <taxon>Acidobacteriaceae</taxon>
        <taxon>Terriglobus</taxon>
    </lineage>
</organism>
<dbReference type="SMART" id="SM00421">
    <property type="entry name" value="HTH_LUXR"/>
    <property type="match status" value="1"/>
</dbReference>
<evidence type="ECO:0000313" key="5">
    <source>
        <dbReference type="EMBL" id="ADV83582.1"/>
    </source>
</evidence>
<dbReference type="CDD" id="cd06170">
    <property type="entry name" value="LuxR_C_like"/>
    <property type="match status" value="1"/>
</dbReference>
<dbReference type="PRINTS" id="PR00038">
    <property type="entry name" value="HTHLUXR"/>
</dbReference>
<dbReference type="eggNOG" id="COG2197">
    <property type="taxonomic scope" value="Bacteria"/>
</dbReference>
<keyword evidence="3" id="KW-0804">Transcription</keyword>
<dbReference type="InterPro" id="IPR036388">
    <property type="entry name" value="WH-like_DNA-bd_sf"/>
</dbReference>
<sequence length="266" mass="29881">MQSVFQTITQVIGAIGDDEFPVVAANALCCFSGFDLATIVIHRFDETPRLVFDNFDSVDCRQGIENYISFTHRLNPVLKCRNSLGAVRVRDYKAIPQPDERTGSYFQLSPEEELGFRTIGWPTRLEELGLYFVACGGVVEFSIYRKLTRSLASNTKLADLETLCGPIAEAFSRHDALSGMRIAGRFPEAALLSSREQQIADLLLIGCTSEAIALRLEISRHTVRDYRKQIFRKLQICSLAELFAVYHGQRNQIGAWNNTNAPRSTH</sequence>
<dbReference type="HOGENOM" id="CLU_067793_1_0_0"/>
<dbReference type="PANTHER" id="PTHR44688:SF16">
    <property type="entry name" value="DNA-BINDING TRANSCRIPTIONAL ACTIVATOR DEVR_DOSR"/>
    <property type="match status" value="1"/>
</dbReference>
<protein>
    <submittedName>
        <fullName evidence="5">Regulatory protein LuxR</fullName>
    </submittedName>
</protein>
<name>E8V3G9_TERSS</name>
<evidence type="ECO:0000256" key="3">
    <source>
        <dbReference type="ARBA" id="ARBA00023163"/>
    </source>
</evidence>
<dbReference type="GO" id="GO:0006355">
    <property type="term" value="P:regulation of DNA-templated transcription"/>
    <property type="evidence" value="ECO:0007669"/>
    <property type="project" value="InterPro"/>
</dbReference>
<evidence type="ECO:0000256" key="1">
    <source>
        <dbReference type="ARBA" id="ARBA00023015"/>
    </source>
</evidence>
<dbReference type="AlphaFoldDB" id="E8V3G9"/>
<evidence type="ECO:0000313" key="6">
    <source>
        <dbReference type="Proteomes" id="UP000006844"/>
    </source>
</evidence>
<dbReference type="SUPFAM" id="SSF46894">
    <property type="entry name" value="C-terminal effector domain of the bipartite response regulators"/>
    <property type="match status" value="1"/>
</dbReference>
<keyword evidence="1" id="KW-0805">Transcription regulation</keyword>
<feature type="domain" description="HTH luxR-type" evidence="4">
    <location>
        <begin position="185"/>
        <end position="250"/>
    </location>
</feature>
<dbReference type="KEGG" id="tsa:AciPR4_2809"/>
<dbReference type="InterPro" id="IPR000792">
    <property type="entry name" value="Tscrpt_reg_LuxR_C"/>
</dbReference>
<gene>
    <name evidence="5" type="ordered locus">AciPR4_2809</name>
</gene>
<accession>E8V3G9</accession>
<dbReference type="PROSITE" id="PS50043">
    <property type="entry name" value="HTH_LUXR_2"/>
    <property type="match status" value="1"/>
</dbReference>
<dbReference type="PANTHER" id="PTHR44688">
    <property type="entry name" value="DNA-BINDING TRANSCRIPTIONAL ACTIVATOR DEVR_DOSR"/>
    <property type="match status" value="1"/>
</dbReference>
<dbReference type="InterPro" id="IPR016032">
    <property type="entry name" value="Sig_transdc_resp-reg_C-effctor"/>
</dbReference>
<dbReference type="Proteomes" id="UP000006844">
    <property type="component" value="Chromosome"/>
</dbReference>
<evidence type="ECO:0000259" key="4">
    <source>
        <dbReference type="PROSITE" id="PS50043"/>
    </source>
</evidence>
<dbReference type="STRING" id="401053.AciPR4_2809"/>
<keyword evidence="2" id="KW-0238">DNA-binding</keyword>
<dbReference type="Gene3D" id="1.10.10.10">
    <property type="entry name" value="Winged helix-like DNA-binding domain superfamily/Winged helix DNA-binding domain"/>
    <property type="match status" value="1"/>
</dbReference>
<reference evidence="5 6" key="1">
    <citation type="journal article" date="2012" name="Stand. Genomic Sci.">
        <title>Complete genome sequence of Terriglobus saanensis type strain SP1PR4(T), an Acidobacteria from tundra soil.</title>
        <authorList>
            <person name="Rawat S.R."/>
            <person name="Mannisto M.K."/>
            <person name="Starovoytov V."/>
            <person name="Goodwin L."/>
            <person name="Nolan M."/>
            <person name="Hauser L."/>
            <person name="Land M."/>
            <person name="Davenport K.W."/>
            <person name="Woyke T."/>
            <person name="Haggblom M.M."/>
        </authorList>
    </citation>
    <scope>NUCLEOTIDE SEQUENCE</scope>
    <source>
        <strain evidence="6">ATCC BAA-1853 / DSM 23119 / SP1PR4</strain>
    </source>
</reference>
<dbReference type="Pfam" id="PF00196">
    <property type="entry name" value="GerE"/>
    <property type="match status" value="1"/>
</dbReference>